<sequence>MSDNSLYKYLPAIHARSMLERGELLFSNLTRFKQMEHEARGDVLEGCHVDNPDNDVVLTNLTTGRSFSGPFSFRNSVRDEKVFVYCTARAYDEGLYQAFGADRCVEILDIGAFARRIRAAVRRLNFIDPLGLLHGPVTYFRPNAPCEVDVSVGANIPFLKHSDFADQSEYRFAFARKGALKTLRRIIVNREWDTEPDHLKGVGRTLLLTIGPLNDICRLHHERVPEMLK</sequence>
<evidence type="ECO:0000313" key="1">
    <source>
        <dbReference type="EMBL" id="PGH59218.1"/>
    </source>
</evidence>
<organism evidence="1 2">
    <name type="scientific">Azospirillum palustre</name>
    <dbReference type="NCBI Taxonomy" id="2044885"/>
    <lineage>
        <taxon>Bacteria</taxon>
        <taxon>Pseudomonadati</taxon>
        <taxon>Pseudomonadota</taxon>
        <taxon>Alphaproteobacteria</taxon>
        <taxon>Rhodospirillales</taxon>
        <taxon>Azospirillaceae</taxon>
        <taxon>Azospirillum</taxon>
    </lineage>
</organism>
<gene>
    <name evidence="1" type="ORF">CRT60_00875</name>
</gene>
<dbReference type="EMBL" id="PDKW01000036">
    <property type="protein sequence ID" value="PGH59218.1"/>
    <property type="molecule type" value="Genomic_DNA"/>
</dbReference>
<proteinExistence type="predicted"/>
<evidence type="ECO:0000313" key="2">
    <source>
        <dbReference type="Proteomes" id="UP000225379"/>
    </source>
</evidence>
<protein>
    <submittedName>
        <fullName evidence="1">Uncharacterized protein</fullName>
    </submittedName>
</protein>
<accession>A0A2B8BNU0</accession>
<keyword evidence="2" id="KW-1185">Reference proteome</keyword>
<reference evidence="2" key="1">
    <citation type="submission" date="2017-10" db="EMBL/GenBank/DDBJ databases">
        <authorList>
            <person name="Kravchenko I.K."/>
            <person name="Grouzdev D.S."/>
        </authorList>
    </citation>
    <scope>NUCLEOTIDE SEQUENCE [LARGE SCALE GENOMIC DNA]</scope>
    <source>
        <strain evidence="2">B2</strain>
    </source>
</reference>
<dbReference type="OrthoDB" id="7546685at2"/>
<dbReference type="Proteomes" id="UP000225379">
    <property type="component" value="Unassembled WGS sequence"/>
</dbReference>
<comment type="caution">
    <text evidence="1">The sequence shown here is derived from an EMBL/GenBank/DDBJ whole genome shotgun (WGS) entry which is preliminary data.</text>
</comment>
<name>A0A2B8BNU0_9PROT</name>
<dbReference type="RefSeq" id="WP_098734570.1">
    <property type="nucleotide sequence ID" value="NZ_PDKW01000036.1"/>
</dbReference>
<dbReference type="AlphaFoldDB" id="A0A2B8BNU0"/>